<keyword evidence="2" id="KW-0472">Membrane</keyword>
<dbReference type="InterPro" id="IPR021448">
    <property type="entry name" value="DUF3098"/>
</dbReference>
<reference evidence="3 4" key="1">
    <citation type="submission" date="2018-03" db="EMBL/GenBank/DDBJ databases">
        <title>Phenotypic and genomic properties of Cyclonatronum proteinivorum gen. nov., sp. nov., a haloalkaliphilic bacteroidete from soda lakes possessing Na+-translocating rhodopsin.</title>
        <authorList>
            <person name="Toshchakov S.V."/>
            <person name="Korzhenkov A."/>
            <person name="Samarov N.I."/>
            <person name="Kublanov I.V."/>
            <person name="Muntyan M.S."/>
            <person name="Sorokin D.Y."/>
        </authorList>
    </citation>
    <scope>NUCLEOTIDE SEQUENCE [LARGE SCALE GENOMIC DNA]</scope>
    <source>
        <strain evidence="3 4">Omega</strain>
    </source>
</reference>
<evidence type="ECO:0000256" key="1">
    <source>
        <dbReference type="SAM" id="MobiDB-lite"/>
    </source>
</evidence>
<name>A0A345UNS3_9BACT</name>
<dbReference type="OrthoDB" id="963379at2"/>
<protein>
    <recommendedName>
        <fullName evidence="5">DUF3098 domain-containing protein</fullName>
    </recommendedName>
</protein>
<feature type="compositionally biased region" description="Basic residues" evidence="1">
    <location>
        <begin position="1"/>
        <end position="13"/>
    </location>
</feature>
<accession>A0A345UNS3</accession>
<dbReference type="EMBL" id="CP027806">
    <property type="protein sequence ID" value="AXJ02125.1"/>
    <property type="molecule type" value="Genomic_DNA"/>
</dbReference>
<evidence type="ECO:0008006" key="5">
    <source>
        <dbReference type="Google" id="ProtNLM"/>
    </source>
</evidence>
<gene>
    <name evidence="3" type="ORF">CYPRO_2887</name>
</gene>
<feature type="transmembrane region" description="Helical" evidence="2">
    <location>
        <begin position="30"/>
        <end position="47"/>
    </location>
</feature>
<evidence type="ECO:0000256" key="2">
    <source>
        <dbReference type="SAM" id="Phobius"/>
    </source>
</evidence>
<keyword evidence="4" id="KW-1185">Reference proteome</keyword>
<feature type="region of interest" description="Disordered" evidence="1">
    <location>
        <begin position="1"/>
        <end position="23"/>
    </location>
</feature>
<proteinExistence type="predicted"/>
<dbReference type="Pfam" id="PF11297">
    <property type="entry name" value="DUF3098"/>
    <property type="match status" value="1"/>
</dbReference>
<keyword evidence="2" id="KW-0812">Transmembrane</keyword>
<evidence type="ECO:0000313" key="4">
    <source>
        <dbReference type="Proteomes" id="UP000254808"/>
    </source>
</evidence>
<dbReference type="Proteomes" id="UP000254808">
    <property type="component" value="Chromosome"/>
</dbReference>
<organism evidence="3 4">
    <name type="scientific">Cyclonatronum proteinivorum</name>
    <dbReference type="NCBI Taxonomy" id="1457365"/>
    <lineage>
        <taxon>Bacteria</taxon>
        <taxon>Pseudomonadati</taxon>
        <taxon>Balneolota</taxon>
        <taxon>Balneolia</taxon>
        <taxon>Balneolales</taxon>
        <taxon>Cyclonatronaceae</taxon>
        <taxon>Cyclonatronum</taxon>
    </lineage>
</organism>
<dbReference type="RefSeq" id="WP_114985253.1">
    <property type="nucleotide sequence ID" value="NZ_CP027806.1"/>
</dbReference>
<sequence>MPRNTPRKSKRTQSKPQAESPVFGPENYKLMAIAVTLIFVGFAIMAIENEISGFFSLYISPILVIAGFIVFGWGIIKKPAGQQTT</sequence>
<dbReference type="AlphaFoldDB" id="A0A345UNS3"/>
<evidence type="ECO:0000313" key="3">
    <source>
        <dbReference type="EMBL" id="AXJ02125.1"/>
    </source>
</evidence>
<feature type="transmembrane region" description="Helical" evidence="2">
    <location>
        <begin position="53"/>
        <end position="76"/>
    </location>
</feature>
<keyword evidence="2" id="KW-1133">Transmembrane helix</keyword>
<dbReference type="KEGG" id="cprv:CYPRO_2887"/>